<gene>
    <name evidence="1" type="ORF">ACFVZC_26625</name>
</gene>
<comment type="caution">
    <text evidence="1">The sequence shown here is derived from an EMBL/GenBank/DDBJ whole genome shotgun (WGS) entry which is preliminary data.</text>
</comment>
<organism evidence="1 2">
    <name type="scientific">Streptomyces marokkonensis</name>
    <dbReference type="NCBI Taxonomy" id="324855"/>
    <lineage>
        <taxon>Bacteria</taxon>
        <taxon>Bacillati</taxon>
        <taxon>Actinomycetota</taxon>
        <taxon>Actinomycetes</taxon>
        <taxon>Kitasatosporales</taxon>
        <taxon>Streptomycetaceae</taxon>
        <taxon>Streptomyces</taxon>
    </lineage>
</organism>
<evidence type="ECO:0000313" key="2">
    <source>
        <dbReference type="Proteomes" id="UP001601627"/>
    </source>
</evidence>
<sequence>MSIGIDEVRAFIGQLPDAAAVAQVQEAAARRLGELDKAAHDGIVAGRRARINDSLRPAFLRRLTGTVQERNRTGTRAGFLLDEESTRLLRTDPRNNRYRIPEETKRYRLPGSGIPVSCLDLIED</sequence>
<dbReference type="EMBL" id="JBHVZQ010000029">
    <property type="protein sequence ID" value="MFF1276954.1"/>
    <property type="molecule type" value="Genomic_DNA"/>
</dbReference>
<name>A0ABW6QCK9_9ACTN</name>
<evidence type="ECO:0000313" key="1">
    <source>
        <dbReference type="EMBL" id="MFF1276954.1"/>
    </source>
</evidence>
<proteinExistence type="predicted"/>
<accession>A0ABW6QCK9</accession>
<dbReference type="RefSeq" id="WP_388238414.1">
    <property type="nucleotide sequence ID" value="NZ_JBHVZQ010000029.1"/>
</dbReference>
<keyword evidence="2" id="KW-1185">Reference proteome</keyword>
<reference evidence="1 2" key="1">
    <citation type="submission" date="2024-09" db="EMBL/GenBank/DDBJ databases">
        <title>The Natural Products Discovery Center: Release of the First 8490 Sequenced Strains for Exploring Actinobacteria Biosynthetic Diversity.</title>
        <authorList>
            <person name="Kalkreuter E."/>
            <person name="Kautsar S.A."/>
            <person name="Yang D."/>
            <person name="Bader C.D."/>
            <person name="Teijaro C.N."/>
            <person name="Fluegel L."/>
            <person name="Davis C.M."/>
            <person name="Simpson J.R."/>
            <person name="Lauterbach L."/>
            <person name="Steele A.D."/>
            <person name="Gui C."/>
            <person name="Meng S."/>
            <person name="Li G."/>
            <person name="Viehrig K."/>
            <person name="Ye F."/>
            <person name="Su P."/>
            <person name="Kiefer A.F."/>
            <person name="Nichols A."/>
            <person name="Cepeda A.J."/>
            <person name="Yan W."/>
            <person name="Fan B."/>
            <person name="Jiang Y."/>
            <person name="Adhikari A."/>
            <person name="Zheng C.-J."/>
            <person name="Schuster L."/>
            <person name="Cowan T.M."/>
            <person name="Smanski M.J."/>
            <person name="Chevrette M.G."/>
            <person name="De Carvalho L.P.S."/>
            <person name="Shen B."/>
        </authorList>
    </citation>
    <scope>NUCLEOTIDE SEQUENCE [LARGE SCALE GENOMIC DNA]</scope>
    <source>
        <strain evidence="1 2">NPDC058328</strain>
    </source>
</reference>
<protein>
    <submittedName>
        <fullName evidence="1">Uncharacterized protein</fullName>
    </submittedName>
</protein>
<dbReference type="Proteomes" id="UP001601627">
    <property type="component" value="Unassembled WGS sequence"/>
</dbReference>